<keyword evidence="4" id="KW-1185">Reference proteome</keyword>
<reference evidence="3 4" key="1">
    <citation type="submission" date="2023-07" db="EMBL/GenBank/DDBJ databases">
        <title>Sequencing the genomes of 1000 actinobacteria strains.</title>
        <authorList>
            <person name="Klenk H.-P."/>
        </authorList>
    </citation>
    <scope>NUCLEOTIDE SEQUENCE [LARGE SCALE GENOMIC DNA]</scope>
    <source>
        <strain evidence="3 4">DSM 44109</strain>
    </source>
</reference>
<dbReference type="Pfam" id="PF00582">
    <property type="entry name" value="Usp"/>
    <property type="match status" value="2"/>
</dbReference>
<proteinExistence type="inferred from homology"/>
<organism evidence="3 4">
    <name type="scientific">Streptosporangium brasiliense</name>
    <dbReference type="NCBI Taxonomy" id="47480"/>
    <lineage>
        <taxon>Bacteria</taxon>
        <taxon>Bacillati</taxon>
        <taxon>Actinomycetota</taxon>
        <taxon>Actinomycetes</taxon>
        <taxon>Streptosporangiales</taxon>
        <taxon>Streptosporangiaceae</taxon>
        <taxon>Streptosporangium</taxon>
    </lineage>
</organism>
<dbReference type="SUPFAM" id="SSF52402">
    <property type="entry name" value="Adenine nucleotide alpha hydrolases-like"/>
    <property type="match status" value="2"/>
</dbReference>
<evidence type="ECO:0000256" key="1">
    <source>
        <dbReference type="ARBA" id="ARBA00008791"/>
    </source>
</evidence>
<sequence>MILAGVDGSRAGLEAVGWAVREAGLRGARLRIVHIMPVWAYEMPQGVPHAAVGQWMRDGATSTLAEALRRAREEDGDVEAETLLLPGDPRLGLLKAAERAELLVVGSHGLGGFRGMLLGSVALGVAGRAACPVAVVRDLPAHTRGEVVVGIDGSPSGAAAIGFAFAEASVRGATLRAIHAWRRPAAGGGLFAPPVAQEMAEGERRRPAEALAAWSGSYPDVKLVEQVEHGHPVDVLRDASAQADVLVVGSRGRGELAGLLLGSVSHSLLHHAACPLAVVPAGTRPRYV</sequence>
<gene>
    <name evidence="3" type="ORF">J2S55_001688</name>
</gene>
<comment type="similarity">
    <text evidence="1">Belongs to the universal stress protein A family.</text>
</comment>
<evidence type="ECO:0000259" key="2">
    <source>
        <dbReference type="Pfam" id="PF00582"/>
    </source>
</evidence>
<feature type="domain" description="UspA" evidence="2">
    <location>
        <begin position="2"/>
        <end position="137"/>
    </location>
</feature>
<dbReference type="InterPro" id="IPR006016">
    <property type="entry name" value="UspA"/>
</dbReference>
<dbReference type="PANTHER" id="PTHR46268">
    <property type="entry name" value="STRESS RESPONSE PROTEIN NHAX"/>
    <property type="match status" value="1"/>
</dbReference>
<dbReference type="PANTHER" id="PTHR46268:SF6">
    <property type="entry name" value="UNIVERSAL STRESS PROTEIN UP12"/>
    <property type="match status" value="1"/>
</dbReference>
<protein>
    <submittedName>
        <fullName evidence="3">Nucleotide-binding universal stress UspA family protein</fullName>
    </submittedName>
</protein>
<accession>A0ABT9R0U7</accession>
<feature type="domain" description="UspA" evidence="2">
    <location>
        <begin position="147"/>
        <end position="280"/>
    </location>
</feature>
<comment type="caution">
    <text evidence="3">The sequence shown here is derived from an EMBL/GenBank/DDBJ whole genome shotgun (WGS) entry which is preliminary data.</text>
</comment>
<dbReference type="InterPro" id="IPR006015">
    <property type="entry name" value="Universal_stress_UspA"/>
</dbReference>
<evidence type="ECO:0000313" key="4">
    <source>
        <dbReference type="Proteomes" id="UP001230426"/>
    </source>
</evidence>
<dbReference type="PRINTS" id="PR01438">
    <property type="entry name" value="UNVRSLSTRESS"/>
</dbReference>
<dbReference type="RefSeq" id="WP_306858480.1">
    <property type="nucleotide sequence ID" value="NZ_JAUSRB010000001.1"/>
</dbReference>
<dbReference type="Gene3D" id="3.40.50.620">
    <property type="entry name" value="HUPs"/>
    <property type="match status" value="2"/>
</dbReference>
<evidence type="ECO:0000313" key="3">
    <source>
        <dbReference type="EMBL" id="MDP9862429.1"/>
    </source>
</evidence>
<name>A0ABT9R0U7_9ACTN</name>
<dbReference type="EMBL" id="JAUSRB010000001">
    <property type="protein sequence ID" value="MDP9862429.1"/>
    <property type="molecule type" value="Genomic_DNA"/>
</dbReference>
<dbReference type="InterPro" id="IPR014729">
    <property type="entry name" value="Rossmann-like_a/b/a_fold"/>
</dbReference>
<dbReference type="Proteomes" id="UP001230426">
    <property type="component" value="Unassembled WGS sequence"/>
</dbReference>